<evidence type="ECO:0000259" key="8">
    <source>
        <dbReference type="Pfam" id="PF11890"/>
    </source>
</evidence>
<feature type="binding site" evidence="5">
    <location>
        <position position="91"/>
    </location>
    <ligand>
        <name>substrate</name>
    </ligand>
</feature>
<feature type="binding site" evidence="5">
    <location>
        <position position="298"/>
    </location>
    <ligand>
        <name>NAD(+)</name>
        <dbReference type="ChEBI" id="CHEBI:57540"/>
    </ligand>
</feature>
<dbReference type="Pfam" id="PF00389">
    <property type="entry name" value="2-Hacid_dh"/>
    <property type="match status" value="1"/>
</dbReference>
<dbReference type="InterPro" id="IPR036291">
    <property type="entry name" value="NAD(P)-bd_dom_sf"/>
</dbReference>
<dbReference type="SUPFAM" id="SSF52283">
    <property type="entry name" value="Formate/glycerate dehydrogenase catalytic domain-like"/>
    <property type="match status" value="1"/>
</dbReference>
<comment type="caution">
    <text evidence="9">The sequence shown here is derived from an EMBL/GenBank/DDBJ whole genome shotgun (WGS) entry which is preliminary data.</text>
</comment>
<keyword evidence="1 5" id="KW-0963">Cytoplasm</keyword>
<keyword evidence="2 5" id="KW-0560">Oxidoreductase</keyword>
<feature type="active site" description="Proton donor" evidence="5">
    <location>
        <position position="295"/>
    </location>
</feature>
<comment type="subunit">
    <text evidence="5">Homodimer.</text>
</comment>
<comment type="subcellular location">
    <subcellularLocation>
        <location evidence="5">Cytoplasm</location>
    </subcellularLocation>
</comment>
<comment type="pathway">
    <text evidence="5">Cofactor biosynthesis; pyridoxine 5'-phosphate biosynthesis; pyridoxine 5'-phosphate from D-erythrose 4-phosphate: step 2/5.</text>
</comment>
<keyword evidence="10" id="KW-1185">Reference proteome</keyword>
<dbReference type="SUPFAM" id="SSF51735">
    <property type="entry name" value="NAD(P)-binding Rossmann-fold domains"/>
    <property type="match status" value="1"/>
</dbReference>
<dbReference type="InterPro" id="IPR024531">
    <property type="entry name" value="Erythronate-4-P_DHase_dimer"/>
</dbReference>
<dbReference type="CDD" id="cd12158">
    <property type="entry name" value="ErythrP_dh"/>
    <property type="match status" value="1"/>
</dbReference>
<feature type="domain" description="D-isomer specific 2-hydroxyacid dehydrogenase catalytic" evidence="6">
    <location>
        <begin position="52"/>
        <end position="320"/>
    </location>
</feature>
<dbReference type="EC" id="1.1.1.290" evidence="5"/>
<dbReference type="InterPro" id="IPR006140">
    <property type="entry name" value="D-isomer_DH_NAD-bd"/>
</dbReference>
<evidence type="ECO:0000256" key="4">
    <source>
        <dbReference type="ARBA" id="ARBA00023096"/>
    </source>
</evidence>
<dbReference type="Gene3D" id="3.40.50.720">
    <property type="entry name" value="NAD(P)-binding Rossmann-like Domain"/>
    <property type="match status" value="2"/>
</dbReference>
<dbReference type="HAMAP" id="MF_01825">
    <property type="entry name" value="PdxB"/>
    <property type="match status" value="1"/>
</dbReference>
<proteinExistence type="inferred from homology"/>
<dbReference type="Pfam" id="PF11890">
    <property type="entry name" value="DUF3410"/>
    <property type="match status" value="1"/>
</dbReference>
<organism evidence="9 10">
    <name type="scientific">Colwellia marinimaniae</name>
    <dbReference type="NCBI Taxonomy" id="1513592"/>
    <lineage>
        <taxon>Bacteria</taxon>
        <taxon>Pseudomonadati</taxon>
        <taxon>Pseudomonadota</taxon>
        <taxon>Gammaproteobacteria</taxon>
        <taxon>Alteromonadales</taxon>
        <taxon>Colwelliaceae</taxon>
        <taxon>Colwellia</taxon>
    </lineage>
</organism>
<keyword evidence="4 5" id="KW-0664">Pyridoxine biosynthesis</keyword>
<comment type="function">
    <text evidence="5">Catalyzes the oxidation of erythronate-4-phosphate to 3-hydroxy-2-oxo-4-phosphonooxybutanoate.</text>
</comment>
<feature type="active site" evidence="5">
    <location>
        <position position="278"/>
    </location>
</feature>
<feature type="binding site" evidence="5">
    <location>
        <position position="299"/>
    </location>
    <ligand>
        <name>substrate</name>
    </ligand>
</feature>
<dbReference type="EMBL" id="BDQM01000015">
    <property type="protein sequence ID" value="GAW96538.1"/>
    <property type="molecule type" value="Genomic_DNA"/>
</dbReference>
<dbReference type="Pfam" id="PF02826">
    <property type="entry name" value="2-Hacid_dh_C"/>
    <property type="match status" value="1"/>
</dbReference>
<accession>A0ABQ0MVZ5</accession>
<dbReference type="InterPro" id="IPR038251">
    <property type="entry name" value="PdxB_dimer_sf"/>
</dbReference>
<feature type="domain" description="D-isomer specific 2-hydroxyacid dehydrogenase NAD-binding" evidence="7">
    <location>
        <begin position="136"/>
        <end position="296"/>
    </location>
</feature>
<sequence length="415" mass="46025">MHINAISQLVQAMKIFFDENMPFAQEFFSELCHLNRGHNGDELGELIPFSGRTLTAEQVADADVLLVRSITQVNEQLLHLNDKLSFVGSATIGTDHIDQHYLAKRNIPFHSAPGCNAISVAEYVLSALVVLAERYLLDLSSLTVGIVGGGNTGSRLSEKLLALGIEHKICDPLLAEKQAENQRQQQGQGKRIDRTDKRKYVSLAEVLACDVISLHVPKIVGGAHPTFQLLNEENLAQLRDEQILISACRGDVIDNHALLALKQAGHGLKIVLDVWQGEPDVLEALIPYTEIATAHIAGYSLEGKARGSEMLYQALCQQLKIEPKYQLANFLPPASIPAIEINEDFSQILLNQLVKMVYDVRRDDAIFRQQLFTQGFDSLRKNYPVRREFSAVTVTLSPNTDSDVPHRLGFSKTSN</sequence>
<feature type="domain" description="Erythronate-4-phosphate dehydrogenase dimerisation" evidence="8">
    <location>
        <begin position="330"/>
        <end position="409"/>
    </location>
</feature>
<gene>
    <name evidence="5 9" type="primary">pdxB</name>
    <name evidence="9" type="ORF">MTCD1_02156</name>
</gene>
<evidence type="ECO:0000313" key="9">
    <source>
        <dbReference type="EMBL" id="GAW96538.1"/>
    </source>
</evidence>
<dbReference type="GO" id="GO:0033711">
    <property type="term" value="F:4-phosphoerythronate dehydrogenase activity"/>
    <property type="evidence" value="ECO:0007669"/>
    <property type="project" value="UniProtKB-EC"/>
</dbReference>
<feature type="binding site" evidence="5">
    <location>
        <position position="69"/>
    </location>
    <ligand>
        <name>substrate</name>
    </ligand>
</feature>
<evidence type="ECO:0000256" key="5">
    <source>
        <dbReference type="HAMAP-Rule" id="MF_01825"/>
    </source>
</evidence>
<feature type="binding site" evidence="5">
    <location>
        <position position="171"/>
    </location>
    <ligand>
        <name>NAD(+)</name>
        <dbReference type="ChEBI" id="CHEBI:57540"/>
    </ligand>
</feature>
<feature type="binding site" evidence="5">
    <location>
        <position position="273"/>
    </location>
    <ligand>
        <name>NAD(+)</name>
        <dbReference type="ChEBI" id="CHEBI:57540"/>
    </ligand>
</feature>
<dbReference type="Proteomes" id="UP000197068">
    <property type="component" value="Unassembled WGS sequence"/>
</dbReference>
<evidence type="ECO:0000256" key="2">
    <source>
        <dbReference type="ARBA" id="ARBA00023002"/>
    </source>
</evidence>
<feature type="active site" evidence="5">
    <location>
        <position position="249"/>
    </location>
</feature>
<evidence type="ECO:0000256" key="3">
    <source>
        <dbReference type="ARBA" id="ARBA00023027"/>
    </source>
</evidence>
<protein>
    <recommendedName>
        <fullName evidence="5">Erythronate-4-phosphate dehydrogenase</fullName>
        <ecNumber evidence="5">1.1.1.290</ecNumber>
    </recommendedName>
</protein>
<dbReference type="PANTHER" id="PTHR42938">
    <property type="entry name" value="FORMATE DEHYDROGENASE 1"/>
    <property type="match status" value="1"/>
</dbReference>
<comment type="caution">
    <text evidence="5">Lacks conserved residue(s) required for the propagation of feature annotation.</text>
</comment>
<evidence type="ECO:0000259" key="6">
    <source>
        <dbReference type="Pfam" id="PF00389"/>
    </source>
</evidence>
<evidence type="ECO:0000256" key="1">
    <source>
        <dbReference type="ARBA" id="ARBA00022490"/>
    </source>
</evidence>
<dbReference type="PANTHER" id="PTHR42938:SF9">
    <property type="entry name" value="FORMATE DEHYDROGENASE 1"/>
    <property type="match status" value="1"/>
</dbReference>
<comment type="catalytic activity">
    <reaction evidence="5">
        <text>4-phospho-D-erythronate + NAD(+) = (R)-3-hydroxy-2-oxo-4-phosphooxybutanoate + NADH + H(+)</text>
        <dbReference type="Rhea" id="RHEA:18829"/>
        <dbReference type="ChEBI" id="CHEBI:15378"/>
        <dbReference type="ChEBI" id="CHEBI:57540"/>
        <dbReference type="ChEBI" id="CHEBI:57945"/>
        <dbReference type="ChEBI" id="CHEBI:58538"/>
        <dbReference type="ChEBI" id="CHEBI:58766"/>
        <dbReference type="EC" id="1.1.1.290"/>
    </reaction>
</comment>
<dbReference type="InterPro" id="IPR006139">
    <property type="entry name" value="D-isomer_2_OHA_DH_cat_dom"/>
</dbReference>
<keyword evidence="3 5" id="KW-0520">NAD</keyword>
<name>A0ABQ0MVZ5_9GAMM</name>
<dbReference type="InterPro" id="IPR020921">
    <property type="entry name" value="Erythronate-4-P_DHase"/>
</dbReference>
<reference evidence="9 10" key="1">
    <citation type="submission" date="2017-06" db="EMBL/GenBank/DDBJ databases">
        <title>Whole Genome Sequences of Colwellia marinimaniae MTCD1.</title>
        <authorList>
            <person name="Kusumoto H."/>
            <person name="Inoue M."/>
            <person name="Tanikawa K."/>
            <person name="Maeji H."/>
            <person name="Cameron J.H."/>
            <person name="Bartlett D.H."/>
        </authorList>
    </citation>
    <scope>NUCLEOTIDE SEQUENCE [LARGE SCALE GENOMIC DNA]</scope>
    <source>
        <strain evidence="9 10">MTCD1</strain>
    </source>
</reference>
<evidence type="ECO:0000259" key="7">
    <source>
        <dbReference type="Pfam" id="PF02826"/>
    </source>
</evidence>
<comment type="similarity">
    <text evidence="5">Belongs to the D-isomer specific 2-hydroxyacid dehydrogenase family. PdxB subfamily.</text>
</comment>
<evidence type="ECO:0000313" key="10">
    <source>
        <dbReference type="Proteomes" id="UP000197068"/>
    </source>
</evidence>
<dbReference type="Gene3D" id="3.30.1370.170">
    <property type="match status" value="1"/>
</dbReference>